<reference evidence="1 2" key="1">
    <citation type="submission" date="2021-06" db="EMBL/GenBank/DDBJ databases">
        <title>A haploid diamondback moth (Plutella xylostella L.) genome assembly resolves 31 chromosomes and identifies a diamide resistance mutation.</title>
        <authorList>
            <person name="Ward C.M."/>
            <person name="Perry K.D."/>
            <person name="Baker G."/>
            <person name="Powis K."/>
            <person name="Heckel D.G."/>
            <person name="Baxter S.W."/>
        </authorList>
    </citation>
    <scope>NUCLEOTIDE SEQUENCE [LARGE SCALE GENOMIC DNA]</scope>
    <source>
        <strain evidence="1 2">LV</strain>
        <tissue evidence="1">Single pupa</tissue>
    </source>
</reference>
<comment type="caution">
    <text evidence="1">The sequence shown here is derived from an EMBL/GenBank/DDBJ whole genome shotgun (WGS) entry which is preliminary data.</text>
</comment>
<proteinExistence type="predicted"/>
<keyword evidence="2" id="KW-1185">Reference proteome</keyword>
<sequence length="158" mass="17544">MLVQAPIDHPRKSINLLIDSLSVTESSSYTVKPSSNACHIRRLSQLHGAAAAAARALDRGWGPVLFLITANLVLHLVETPYYVITDMFRKFQPCHTTVVEMSETRELVSQLLRRADSPSDALRRQLALFAEQLMLSRAEYAPLGVVTLHRPLIATVSL</sequence>
<gene>
    <name evidence="1" type="ORF">JYU34_012263</name>
</gene>
<name>A0ABQ7QER5_PLUXY</name>
<evidence type="ECO:0000313" key="1">
    <source>
        <dbReference type="EMBL" id="KAG7303706.1"/>
    </source>
</evidence>
<evidence type="ECO:0000313" key="2">
    <source>
        <dbReference type="Proteomes" id="UP000823941"/>
    </source>
</evidence>
<accession>A0ABQ7QER5</accession>
<dbReference type="Proteomes" id="UP000823941">
    <property type="component" value="Chromosome 16"/>
</dbReference>
<protein>
    <submittedName>
        <fullName evidence="1">Uncharacterized protein</fullName>
    </submittedName>
</protein>
<organism evidence="1 2">
    <name type="scientific">Plutella xylostella</name>
    <name type="common">Diamondback moth</name>
    <name type="synonym">Plutella maculipennis</name>
    <dbReference type="NCBI Taxonomy" id="51655"/>
    <lineage>
        <taxon>Eukaryota</taxon>
        <taxon>Metazoa</taxon>
        <taxon>Ecdysozoa</taxon>
        <taxon>Arthropoda</taxon>
        <taxon>Hexapoda</taxon>
        <taxon>Insecta</taxon>
        <taxon>Pterygota</taxon>
        <taxon>Neoptera</taxon>
        <taxon>Endopterygota</taxon>
        <taxon>Lepidoptera</taxon>
        <taxon>Glossata</taxon>
        <taxon>Ditrysia</taxon>
        <taxon>Yponomeutoidea</taxon>
        <taxon>Plutellidae</taxon>
        <taxon>Plutella</taxon>
    </lineage>
</organism>
<dbReference type="EMBL" id="JAHIBW010000016">
    <property type="protein sequence ID" value="KAG7303706.1"/>
    <property type="molecule type" value="Genomic_DNA"/>
</dbReference>